<keyword evidence="2" id="KW-1185">Reference proteome</keyword>
<accession>A0ABM8L521</accession>
<dbReference type="EMBL" id="CADIJS010000004">
    <property type="protein sequence ID" value="CAB3728974.1"/>
    <property type="molecule type" value="Genomic_DNA"/>
</dbReference>
<dbReference type="Proteomes" id="UP000494116">
    <property type="component" value="Unassembled WGS sequence"/>
</dbReference>
<dbReference type="RefSeq" id="WP_255221313.1">
    <property type="nucleotide sequence ID" value="NZ_CADIJS010000004.1"/>
</dbReference>
<reference evidence="1 2" key="1">
    <citation type="submission" date="2020-04" db="EMBL/GenBank/DDBJ databases">
        <authorList>
            <person name="De Canck E."/>
        </authorList>
    </citation>
    <scope>NUCLEOTIDE SEQUENCE [LARGE SCALE GENOMIC DNA]</scope>
    <source>
        <strain evidence="1 2">LMG 1873</strain>
    </source>
</reference>
<organism evidence="1 2">
    <name type="scientific">Achromobacter piechaudii</name>
    <dbReference type="NCBI Taxonomy" id="72556"/>
    <lineage>
        <taxon>Bacteria</taxon>
        <taxon>Pseudomonadati</taxon>
        <taxon>Pseudomonadota</taxon>
        <taxon>Betaproteobacteria</taxon>
        <taxon>Burkholderiales</taxon>
        <taxon>Alcaligenaceae</taxon>
        <taxon>Achromobacter</taxon>
    </lineage>
</organism>
<comment type="caution">
    <text evidence="1">The sequence shown here is derived from an EMBL/GenBank/DDBJ whole genome shotgun (WGS) entry which is preliminary data.</text>
</comment>
<name>A0ABM8L521_9BURK</name>
<evidence type="ECO:0000313" key="2">
    <source>
        <dbReference type="Proteomes" id="UP000494116"/>
    </source>
</evidence>
<sequence length="41" mass="4551">MSDWWIVLTGLGFLALCVAFEAWRLNGPRHVEPGDSNGTHP</sequence>
<proteinExistence type="predicted"/>
<gene>
    <name evidence="1" type="ORF">LMG1873_04631</name>
</gene>
<protein>
    <submittedName>
        <fullName evidence="1">Uncharacterized protein</fullName>
    </submittedName>
</protein>
<evidence type="ECO:0000313" key="1">
    <source>
        <dbReference type="EMBL" id="CAB3728974.1"/>
    </source>
</evidence>